<dbReference type="GO" id="GO:0006351">
    <property type="term" value="P:DNA-templated transcription"/>
    <property type="evidence" value="ECO:0007669"/>
    <property type="project" value="InterPro"/>
</dbReference>
<dbReference type="InterPro" id="IPR007219">
    <property type="entry name" value="XnlR_reg_dom"/>
</dbReference>
<comment type="caution">
    <text evidence="7">The sequence shown here is derived from an EMBL/GenBank/DDBJ whole genome shotgun (WGS) entry which is preliminary data.</text>
</comment>
<reference evidence="7" key="1">
    <citation type="journal article" date="2023" name="Mol. Phylogenet. Evol.">
        <title>Genome-scale phylogeny and comparative genomics of the fungal order Sordariales.</title>
        <authorList>
            <person name="Hensen N."/>
            <person name="Bonometti L."/>
            <person name="Westerberg I."/>
            <person name="Brannstrom I.O."/>
            <person name="Guillou S."/>
            <person name="Cros-Aarteil S."/>
            <person name="Calhoun S."/>
            <person name="Haridas S."/>
            <person name="Kuo A."/>
            <person name="Mondo S."/>
            <person name="Pangilinan J."/>
            <person name="Riley R."/>
            <person name="LaButti K."/>
            <person name="Andreopoulos B."/>
            <person name="Lipzen A."/>
            <person name="Chen C."/>
            <person name="Yan M."/>
            <person name="Daum C."/>
            <person name="Ng V."/>
            <person name="Clum A."/>
            <person name="Steindorff A."/>
            <person name="Ohm R.A."/>
            <person name="Martin F."/>
            <person name="Silar P."/>
            <person name="Natvig D.O."/>
            <person name="Lalanne C."/>
            <person name="Gautier V."/>
            <person name="Ament-Velasquez S.L."/>
            <person name="Kruys A."/>
            <person name="Hutchinson M.I."/>
            <person name="Powell A.J."/>
            <person name="Barry K."/>
            <person name="Miller A.N."/>
            <person name="Grigoriev I.V."/>
            <person name="Debuchy R."/>
            <person name="Gladieux P."/>
            <person name="Hiltunen Thoren M."/>
            <person name="Johannesson H."/>
        </authorList>
    </citation>
    <scope>NUCLEOTIDE SEQUENCE</scope>
    <source>
        <strain evidence="7">CBS 538.74</strain>
    </source>
</reference>
<evidence type="ECO:0000256" key="4">
    <source>
        <dbReference type="ARBA" id="ARBA00023163"/>
    </source>
</evidence>
<evidence type="ECO:0000313" key="8">
    <source>
        <dbReference type="Proteomes" id="UP001302745"/>
    </source>
</evidence>
<dbReference type="InterPro" id="IPR051439">
    <property type="entry name" value="XlnR/Xlr1"/>
</dbReference>
<accession>A0AAN6VFV8</accession>
<dbReference type="CDD" id="cd12148">
    <property type="entry name" value="fungal_TF_MHR"/>
    <property type="match status" value="1"/>
</dbReference>
<dbReference type="Pfam" id="PF04082">
    <property type="entry name" value="Fungal_trans"/>
    <property type="match status" value="1"/>
</dbReference>
<proteinExistence type="predicted"/>
<keyword evidence="4" id="KW-0804">Transcription</keyword>
<evidence type="ECO:0000259" key="6">
    <source>
        <dbReference type="SMART" id="SM00906"/>
    </source>
</evidence>
<dbReference type="Proteomes" id="UP001302745">
    <property type="component" value="Unassembled WGS sequence"/>
</dbReference>
<sequence>MYPVGWPLPIVTPGEYLLPPAPTPQFASPQDQNSNLQYPVLQPLLLYADWIPLSLACNLLDHYFTSSPFAPAYAQSPYVLSFVFQKRLVLDRTTPRQCQPALLASMMCIAAQTIDDSAFTGVSFSRGTFYEEMQRLTEGLVNRTGTLDDVVTYIHLATVGSTGEGNKWWTFASSLAQELKLGHELPSSPFDTRLLEATEVQREERRRVWWLLYITDRHLALCYDRPLRFSDAECESLLQPMDDTEYQNGAIRAARNLEAQSGFYECTGHGIYQYFLTLMRILGEIVHLRHAGTYHQSGDGCGWGDNETREIRHHLEFYEQSLRIKKATEAATAQSTIVTAYGMYLVQIIHLLLAGKWDSVDGDASRWEGSQGLTMATRRTVLASKALGDIIELDAGLALMPFFFGTYILRGSFWVLRLPEPEVPPKISLCEISLRAHQACVVALGSLDSTKQASDIRATFDIEKLTVGSESFVSCAWIDRIIPRLSPVGLLVPDLQPDPL</sequence>
<evidence type="ECO:0000256" key="3">
    <source>
        <dbReference type="ARBA" id="ARBA00023125"/>
    </source>
</evidence>
<keyword evidence="1" id="KW-0862">Zinc</keyword>
<keyword evidence="2" id="KW-0805">Transcription regulation</keyword>
<dbReference type="GO" id="GO:0003677">
    <property type="term" value="F:DNA binding"/>
    <property type="evidence" value="ECO:0007669"/>
    <property type="project" value="UniProtKB-KW"/>
</dbReference>
<keyword evidence="8" id="KW-1185">Reference proteome</keyword>
<evidence type="ECO:0000256" key="2">
    <source>
        <dbReference type="ARBA" id="ARBA00023015"/>
    </source>
</evidence>
<evidence type="ECO:0000313" key="7">
    <source>
        <dbReference type="EMBL" id="KAK4150535.1"/>
    </source>
</evidence>
<evidence type="ECO:0000256" key="1">
    <source>
        <dbReference type="ARBA" id="ARBA00022833"/>
    </source>
</evidence>
<protein>
    <submittedName>
        <fullName evidence="7">Fungal-specific transcription factor domain-containing protein</fullName>
    </submittedName>
</protein>
<dbReference type="PANTHER" id="PTHR47663">
    <property type="entry name" value="XYLANOLYTIC TRANSCRIPTIONAL ACTIVATOR XLNR-RELATED"/>
    <property type="match status" value="1"/>
</dbReference>
<name>A0AAN6VFV8_9PEZI</name>
<dbReference type="SMART" id="SM00906">
    <property type="entry name" value="Fungal_trans"/>
    <property type="match status" value="1"/>
</dbReference>
<organism evidence="7 8">
    <name type="scientific">Chaetomidium leptoderma</name>
    <dbReference type="NCBI Taxonomy" id="669021"/>
    <lineage>
        <taxon>Eukaryota</taxon>
        <taxon>Fungi</taxon>
        <taxon>Dikarya</taxon>
        <taxon>Ascomycota</taxon>
        <taxon>Pezizomycotina</taxon>
        <taxon>Sordariomycetes</taxon>
        <taxon>Sordariomycetidae</taxon>
        <taxon>Sordariales</taxon>
        <taxon>Chaetomiaceae</taxon>
        <taxon>Chaetomidium</taxon>
    </lineage>
</organism>
<keyword evidence="5" id="KW-0539">Nucleus</keyword>
<feature type="domain" description="Xylanolytic transcriptional activator regulatory" evidence="6">
    <location>
        <begin position="165"/>
        <end position="244"/>
    </location>
</feature>
<gene>
    <name evidence="7" type="ORF">C8A00DRAFT_36867</name>
</gene>
<evidence type="ECO:0000256" key="5">
    <source>
        <dbReference type="ARBA" id="ARBA00023242"/>
    </source>
</evidence>
<keyword evidence="3" id="KW-0238">DNA-binding</keyword>
<reference evidence="7" key="2">
    <citation type="submission" date="2023-05" db="EMBL/GenBank/DDBJ databases">
        <authorList>
            <consortium name="Lawrence Berkeley National Laboratory"/>
            <person name="Steindorff A."/>
            <person name="Hensen N."/>
            <person name="Bonometti L."/>
            <person name="Westerberg I."/>
            <person name="Brannstrom I.O."/>
            <person name="Guillou S."/>
            <person name="Cros-Aarteil S."/>
            <person name="Calhoun S."/>
            <person name="Haridas S."/>
            <person name="Kuo A."/>
            <person name="Mondo S."/>
            <person name="Pangilinan J."/>
            <person name="Riley R."/>
            <person name="Labutti K."/>
            <person name="Andreopoulos B."/>
            <person name="Lipzen A."/>
            <person name="Chen C."/>
            <person name="Yanf M."/>
            <person name="Daum C."/>
            <person name="Ng V."/>
            <person name="Clum A."/>
            <person name="Ohm R."/>
            <person name="Martin F."/>
            <person name="Silar P."/>
            <person name="Natvig D."/>
            <person name="Lalanne C."/>
            <person name="Gautier V."/>
            <person name="Ament-Velasquez S.L."/>
            <person name="Kruys A."/>
            <person name="Hutchinson M.I."/>
            <person name="Powell A.J."/>
            <person name="Barry K."/>
            <person name="Miller A.N."/>
            <person name="Grigoriev I.V."/>
            <person name="Debuchy R."/>
            <person name="Gladieux P."/>
            <person name="Thoren M.H."/>
            <person name="Johannesson H."/>
        </authorList>
    </citation>
    <scope>NUCLEOTIDE SEQUENCE</scope>
    <source>
        <strain evidence="7">CBS 538.74</strain>
    </source>
</reference>
<dbReference type="EMBL" id="MU857066">
    <property type="protein sequence ID" value="KAK4150535.1"/>
    <property type="molecule type" value="Genomic_DNA"/>
</dbReference>
<dbReference type="AlphaFoldDB" id="A0AAN6VFV8"/>
<dbReference type="GO" id="GO:0008270">
    <property type="term" value="F:zinc ion binding"/>
    <property type="evidence" value="ECO:0007669"/>
    <property type="project" value="InterPro"/>
</dbReference>
<dbReference type="PANTHER" id="PTHR47663:SF1">
    <property type="entry name" value="XYLANOLYTIC TRANSCRIPTIONAL ACTIVATOR XLNR-RELATED"/>
    <property type="match status" value="1"/>
</dbReference>